<dbReference type="InterPro" id="IPR006059">
    <property type="entry name" value="SBP"/>
</dbReference>
<dbReference type="Pfam" id="PF01547">
    <property type="entry name" value="SBP_bac_1"/>
    <property type="match status" value="1"/>
</dbReference>
<dbReference type="Proteomes" id="UP000239485">
    <property type="component" value="Unassembled WGS sequence"/>
</dbReference>
<dbReference type="PANTHER" id="PTHR43649">
    <property type="entry name" value="ARABINOSE-BINDING PROTEIN-RELATED"/>
    <property type="match status" value="1"/>
</dbReference>
<dbReference type="RefSeq" id="WP_104432182.1">
    <property type="nucleotide sequence ID" value="NZ_PTJD01000004.1"/>
</dbReference>
<evidence type="ECO:0000313" key="2">
    <source>
        <dbReference type="EMBL" id="PPK97369.1"/>
    </source>
</evidence>
<sequence>MSPRAALRRSAAAIALAVLPLSLAACGGATPGAATDAGPVSITMLVDGDPSTVAPAEQLAKDFQAENPDVTVVVEKRPGGAEGDEVVRTRLEADSPDVLLYNSGSLFQQINPYETLQPLKDSALLAAVDADYLSQVSVGGQLYGVPLGSANAGGVLYNRAVYERLNLQVPATWEEFLANSQRIREAGITPVIQTYGDPWTSQLLVLGDFHNVAAADPGFADAYSRGTGKFATHAAAGKGFQHLEQIHRLGLHNDDHATAQLGDGLRMLALGEGAHYPMLSAVATAIMGIAPERMGDIGFFALPGDDAAANGATAWYPPGLFIPKATKGAELEAAQRFLAYVASAEGCESISKAATPAGPYLVETCELPSDVPQVTRDVQAYFDSGAHSPALEFLSPVKGPDLERFATEAGSGVRSGADAAALYDADVRAQAGKLGLEGW</sequence>
<comment type="caution">
    <text evidence="2">The sequence shown here is derived from an EMBL/GenBank/DDBJ whole genome shotgun (WGS) entry which is preliminary data.</text>
</comment>
<name>A0A2S6ISZ6_9ACTN</name>
<dbReference type="Gene3D" id="3.40.190.10">
    <property type="entry name" value="Periplasmic binding protein-like II"/>
    <property type="match status" value="2"/>
</dbReference>
<dbReference type="AlphaFoldDB" id="A0A2S6ISZ6"/>
<protein>
    <submittedName>
        <fullName evidence="2">Raffinose/stachyose/melibiose transport system substrate-binding protein</fullName>
    </submittedName>
</protein>
<dbReference type="SUPFAM" id="SSF53850">
    <property type="entry name" value="Periplasmic binding protein-like II"/>
    <property type="match status" value="1"/>
</dbReference>
<keyword evidence="1" id="KW-0732">Signal</keyword>
<gene>
    <name evidence="2" type="ORF">CLV92_104190</name>
</gene>
<keyword evidence="3" id="KW-1185">Reference proteome</keyword>
<evidence type="ECO:0000313" key="3">
    <source>
        <dbReference type="Proteomes" id="UP000239485"/>
    </source>
</evidence>
<proteinExistence type="predicted"/>
<reference evidence="2 3" key="1">
    <citation type="submission" date="2018-02" db="EMBL/GenBank/DDBJ databases">
        <title>Genomic Encyclopedia of Archaeal and Bacterial Type Strains, Phase II (KMG-II): from individual species to whole genera.</title>
        <authorList>
            <person name="Goeker M."/>
        </authorList>
    </citation>
    <scope>NUCLEOTIDE SEQUENCE [LARGE SCALE GENOMIC DNA]</scope>
    <source>
        <strain evidence="2 3">DSM 22857</strain>
    </source>
</reference>
<organism evidence="2 3">
    <name type="scientific">Kineococcus xinjiangensis</name>
    <dbReference type="NCBI Taxonomy" id="512762"/>
    <lineage>
        <taxon>Bacteria</taxon>
        <taxon>Bacillati</taxon>
        <taxon>Actinomycetota</taxon>
        <taxon>Actinomycetes</taxon>
        <taxon>Kineosporiales</taxon>
        <taxon>Kineosporiaceae</taxon>
        <taxon>Kineococcus</taxon>
    </lineage>
</organism>
<dbReference type="EMBL" id="PTJD01000004">
    <property type="protein sequence ID" value="PPK97369.1"/>
    <property type="molecule type" value="Genomic_DNA"/>
</dbReference>
<dbReference type="OrthoDB" id="2509690at2"/>
<feature type="signal peptide" evidence="1">
    <location>
        <begin position="1"/>
        <end position="24"/>
    </location>
</feature>
<evidence type="ECO:0000256" key="1">
    <source>
        <dbReference type="SAM" id="SignalP"/>
    </source>
</evidence>
<feature type="chain" id="PRO_5039685085" evidence="1">
    <location>
        <begin position="25"/>
        <end position="439"/>
    </location>
</feature>
<dbReference type="InterPro" id="IPR050490">
    <property type="entry name" value="Bact_solute-bd_prot1"/>
</dbReference>
<accession>A0A2S6ISZ6</accession>
<dbReference type="PROSITE" id="PS51257">
    <property type="entry name" value="PROKAR_LIPOPROTEIN"/>
    <property type="match status" value="1"/>
</dbReference>